<accession>A0ABN8YAK6</accession>
<evidence type="ECO:0000313" key="1">
    <source>
        <dbReference type="EMBL" id="CAI9156809.1"/>
    </source>
</evidence>
<reference evidence="1" key="1">
    <citation type="submission" date="2023-04" db="EMBL/GenBank/DDBJ databases">
        <authorList>
            <consortium name="ELIXIR-Norway"/>
        </authorList>
    </citation>
    <scope>NUCLEOTIDE SEQUENCE [LARGE SCALE GENOMIC DNA]</scope>
</reference>
<sequence length="110" mass="12121">MKKLVASCHQISKLTSFYRHPFPSSSTKQKRGFPLFASLLFFDHASGHVDLGSQSRAQSQAPYSGSVLSGQAKNSPFPFLPEVNVSSMSCLLHDFDLAFTFNSPAYRLSC</sequence>
<dbReference type="Proteomes" id="UP001176941">
    <property type="component" value="Chromosome 15"/>
</dbReference>
<organism evidence="1 2">
    <name type="scientific">Rangifer tarandus platyrhynchus</name>
    <name type="common">Svalbard reindeer</name>
    <dbReference type="NCBI Taxonomy" id="3082113"/>
    <lineage>
        <taxon>Eukaryota</taxon>
        <taxon>Metazoa</taxon>
        <taxon>Chordata</taxon>
        <taxon>Craniata</taxon>
        <taxon>Vertebrata</taxon>
        <taxon>Euteleostomi</taxon>
        <taxon>Mammalia</taxon>
        <taxon>Eutheria</taxon>
        <taxon>Laurasiatheria</taxon>
        <taxon>Artiodactyla</taxon>
        <taxon>Ruminantia</taxon>
        <taxon>Pecora</taxon>
        <taxon>Cervidae</taxon>
        <taxon>Odocoileinae</taxon>
        <taxon>Rangifer</taxon>
    </lineage>
</organism>
<protein>
    <submittedName>
        <fullName evidence="1">Uncharacterized protein</fullName>
    </submittedName>
</protein>
<name>A0ABN8YAK6_RANTA</name>
<gene>
    <name evidence="1" type="ORF">MRATA1EN1_LOCUS5771</name>
</gene>
<dbReference type="EMBL" id="OX459951">
    <property type="protein sequence ID" value="CAI9156809.1"/>
    <property type="molecule type" value="Genomic_DNA"/>
</dbReference>
<evidence type="ECO:0000313" key="2">
    <source>
        <dbReference type="Proteomes" id="UP001176941"/>
    </source>
</evidence>
<proteinExistence type="predicted"/>
<keyword evidence="2" id="KW-1185">Reference proteome</keyword>